<proteinExistence type="predicted"/>
<name>H6LEB2_ACEWD</name>
<dbReference type="EMBL" id="CP002987">
    <property type="protein sequence ID" value="AFA46826.1"/>
    <property type="molecule type" value="Genomic_DNA"/>
</dbReference>
<protein>
    <submittedName>
        <fullName evidence="2">Nitrogenase iron-molybdenum cofactor biosynthesis protein NifE2</fullName>
    </submittedName>
</protein>
<accession>H6LEB2</accession>
<dbReference type="HOGENOM" id="CLU_025876_0_0_9"/>
<feature type="domain" description="Nitrogenase/oxidoreductase component 1" evidence="1">
    <location>
        <begin position="13"/>
        <end position="392"/>
    </location>
</feature>
<evidence type="ECO:0000313" key="2">
    <source>
        <dbReference type="EMBL" id="AFA46826.1"/>
    </source>
</evidence>
<dbReference type="eggNOG" id="COG2710">
    <property type="taxonomic scope" value="Bacteria"/>
</dbReference>
<dbReference type="SUPFAM" id="SSF53807">
    <property type="entry name" value="Helical backbone' metal receptor"/>
    <property type="match status" value="1"/>
</dbReference>
<evidence type="ECO:0000313" key="3">
    <source>
        <dbReference type="Proteomes" id="UP000007177"/>
    </source>
</evidence>
<dbReference type="Pfam" id="PF00148">
    <property type="entry name" value="Oxidored_nitro"/>
    <property type="match status" value="1"/>
</dbReference>
<reference evidence="3" key="1">
    <citation type="submission" date="2011-07" db="EMBL/GenBank/DDBJ databases">
        <title>Complete genome sequence of Acetobacterium woodii.</title>
        <authorList>
            <person name="Poehlein A."/>
            <person name="Schmidt S."/>
            <person name="Kaster A.-K."/>
            <person name="Goenrich M."/>
            <person name="Vollmers J."/>
            <person name="Thuermer A."/>
            <person name="Gottschalk G."/>
            <person name="Thauer R.K."/>
            <person name="Daniel R."/>
            <person name="Mueller V."/>
        </authorList>
    </citation>
    <scope>NUCLEOTIDE SEQUENCE [LARGE SCALE GENOMIC DNA]</scope>
    <source>
        <strain evidence="3">ATCC 29683 / DSM 1030 / JCM 2381 / KCTC 1655 / WB1</strain>
    </source>
</reference>
<dbReference type="KEGG" id="awo:Awo_c00120"/>
<dbReference type="STRING" id="931626.Awo_c00120"/>
<reference evidence="2 3" key="2">
    <citation type="journal article" date="2012" name="PLoS ONE">
        <title>An ancient pathway combining carbon dioxide fixation with the generation and utilization of a sodium ion gradient for ATP synthesis.</title>
        <authorList>
            <person name="Poehlein A."/>
            <person name="Schmidt S."/>
            <person name="Kaster A.K."/>
            <person name="Goenrich M."/>
            <person name="Vollmers J."/>
            <person name="Thurmer A."/>
            <person name="Bertsch J."/>
            <person name="Schuchmann K."/>
            <person name="Voigt B."/>
            <person name="Hecker M."/>
            <person name="Daniel R."/>
            <person name="Thauer R.K."/>
            <person name="Gottschalk G."/>
            <person name="Muller V."/>
        </authorList>
    </citation>
    <scope>NUCLEOTIDE SEQUENCE [LARGE SCALE GENOMIC DNA]</scope>
    <source>
        <strain evidence="3">ATCC 29683 / DSM 1030 / JCM 2381 / KCTC 1655 / WB1</strain>
    </source>
</reference>
<dbReference type="PANTHER" id="PTHR42846">
    <property type="entry name" value="NI-SIROHYDROCHLORIN A,C-DIAMIDE REDUCTIVE CYCLASE COMPLEX, COMPONENT CFBD"/>
    <property type="match status" value="1"/>
</dbReference>
<dbReference type="Gene3D" id="3.40.50.1980">
    <property type="entry name" value="Nitrogenase molybdenum iron protein domain"/>
    <property type="match status" value="2"/>
</dbReference>
<dbReference type="PANTHER" id="PTHR42846:SF1">
    <property type="entry name" value="NI-SIROHYDROCHLORIN A,C-DIAMIDE REDUCTIVE CYCLASE COMPLEX, COMPONENT CFBD"/>
    <property type="match status" value="1"/>
</dbReference>
<dbReference type="AlphaFoldDB" id="H6LEB2"/>
<dbReference type="GO" id="GO:0016491">
    <property type="term" value="F:oxidoreductase activity"/>
    <property type="evidence" value="ECO:0007669"/>
    <property type="project" value="InterPro"/>
</dbReference>
<gene>
    <name evidence="2" type="primary">nifE2</name>
    <name evidence="2" type="ordered locus">Awo_c00120</name>
</gene>
<dbReference type="InterPro" id="IPR000510">
    <property type="entry name" value="Nase/OxRdtase_comp1"/>
</dbReference>
<dbReference type="Proteomes" id="UP000007177">
    <property type="component" value="Chromosome"/>
</dbReference>
<organism evidence="2 3">
    <name type="scientific">Acetobacterium woodii (strain ATCC 29683 / DSM 1030 / JCM 2381 / KCTC 1655 / WB1)</name>
    <dbReference type="NCBI Taxonomy" id="931626"/>
    <lineage>
        <taxon>Bacteria</taxon>
        <taxon>Bacillati</taxon>
        <taxon>Bacillota</taxon>
        <taxon>Clostridia</taxon>
        <taxon>Eubacteriales</taxon>
        <taxon>Eubacteriaceae</taxon>
        <taxon>Acetobacterium</taxon>
    </lineage>
</organism>
<dbReference type="InterPro" id="IPR052673">
    <property type="entry name" value="Ni-siroh_cyclase_CfbD"/>
</dbReference>
<evidence type="ECO:0000259" key="1">
    <source>
        <dbReference type="Pfam" id="PF00148"/>
    </source>
</evidence>
<dbReference type="RefSeq" id="WP_014354430.1">
    <property type="nucleotide sequence ID" value="NC_016894.1"/>
</dbReference>
<dbReference type="OrthoDB" id="5442487at2"/>
<sequence>MYLVRDYPTPSDRMGLLWALSGIQDLIIVEFGPEGTTRYMLEALKQFGHEARATLYTTTMDEDVVIFGNADRLIKVLQEVDQRHKPEAIIVMDSSVASVIGMDMDGICKEAQNKIAAKLLVVKGGGLGKSWSQGIVAGLSLLADLTESDVVVENGYNLIGCCADEYNHLSEATIIEELMKKLFGMELFCNLPGSTTMGECKQLGKARLNIVIRSEGCQLAEWLFQKHQTPYVYLRPYGLAGTKKWAAEITRITGLPANYAAFADELAQLEEQINKICRTTIIPESEQKTVVLSGLEDPMIGLSRFIMDELKLPTVCFKNSWCNKSDRLKLTIAPLNLNPTDGANYFVMADGLSVRTIDNDDCLQITHPIIDQLAIRQPGLMGFSGALFLINKLNQTK</sequence>
<keyword evidence="3" id="KW-1185">Reference proteome</keyword>